<dbReference type="EMBL" id="JH659301">
    <property type="protein sequence ID" value="EXL64228.1"/>
    <property type="molecule type" value="Genomic_DNA"/>
</dbReference>
<gene>
    <name evidence="2" type="ORF">FOPG_19503</name>
</gene>
<evidence type="ECO:0000313" key="2">
    <source>
        <dbReference type="EMBL" id="EXL64228.1"/>
    </source>
</evidence>
<proteinExistence type="predicted"/>
<organism evidence="2">
    <name type="scientific">Fusarium oxysporum f. sp. conglutinans race 2 54008</name>
    <dbReference type="NCBI Taxonomy" id="1089457"/>
    <lineage>
        <taxon>Eukaryota</taxon>
        <taxon>Fungi</taxon>
        <taxon>Dikarya</taxon>
        <taxon>Ascomycota</taxon>
        <taxon>Pezizomycotina</taxon>
        <taxon>Sordariomycetes</taxon>
        <taxon>Hypocreomycetidae</taxon>
        <taxon>Hypocreales</taxon>
        <taxon>Nectriaceae</taxon>
        <taxon>Fusarium</taxon>
        <taxon>Fusarium oxysporum species complex</taxon>
    </lineage>
</organism>
<evidence type="ECO:0000256" key="1">
    <source>
        <dbReference type="SAM" id="MobiDB-lite"/>
    </source>
</evidence>
<name>X0GLP4_FUSOX</name>
<accession>X0GLP4</accession>
<feature type="non-terminal residue" evidence="2">
    <location>
        <position position="1"/>
    </location>
</feature>
<feature type="region of interest" description="Disordered" evidence="1">
    <location>
        <begin position="31"/>
        <end position="52"/>
    </location>
</feature>
<reference evidence="2" key="2">
    <citation type="submission" date="2012-05" db="EMBL/GenBank/DDBJ databases">
        <title>The Genome Annotation of Fusarium oxysporum PHW808.</title>
        <authorList>
            <consortium name="The Broad Institute Genomics Platform"/>
            <person name="Ma L.-J."/>
            <person name="Corby-Kistler H."/>
            <person name="Broz K."/>
            <person name="Gale L.R."/>
            <person name="Jonkers W."/>
            <person name="O'Donnell K."/>
            <person name="Ploetz R."/>
            <person name="Steinberg C."/>
            <person name="Schwartz D.C."/>
            <person name="VanEtten H."/>
            <person name="Zhou S."/>
            <person name="Young S.K."/>
            <person name="Zeng Q."/>
            <person name="Gargeya S."/>
            <person name="Fitzgerald M."/>
            <person name="Abouelleil A."/>
            <person name="Alvarado L."/>
            <person name="Chapman S.B."/>
            <person name="Gainer-Dewar J."/>
            <person name="Goldberg J."/>
            <person name="Griggs A."/>
            <person name="Gujja S."/>
            <person name="Hansen M."/>
            <person name="Howarth C."/>
            <person name="Imamovic A."/>
            <person name="Ireland A."/>
            <person name="Larimer J."/>
            <person name="McCowan C."/>
            <person name="Murphy C."/>
            <person name="Pearson M."/>
            <person name="Poon T.W."/>
            <person name="Priest M."/>
            <person name="Roberts A."/>
            <person name="Saif S."/>
            <person name="Shea T."/>
            <person name="Sykes S."/>
            <person name="Wortman J."/>
            <person name="Nusbaum C."/>
            <person name="Birren B."/>
        </authorList>
    </citation>
    <scope>NUCLEOTIDE SEQUENCE</scope>
    <source>
        <strain evidence="2">54008</strain>
    </source>
</reference>
<dbReference type="HOGENOM" id="CLU_3092931_0_0_1"/>
<protein>
    <submittedName>
        <fullName evidence="2">Uncharacterized protein</fullName>
    </submittedName>
</protein>
<dbReference type="AlphaFoldDB" id="X0GLP4"/>
<sequence>HHASVHGLPKTSEVEKQGIYSDFVSTFAARQEDIGSETVPKEEEESYRASHF</sequence>
<dbReference type="Proteomes" id="UP000030676">
    <property type="component" value="Unassembled WGS sequence"/>
</dbReference>
<reference evidence="2" key="1">
    <citation type="submission" date="2011-11" db="EMBL/GenBank/DDBJ databases">
        <title>The Genome Sequence of Fusarium oxysporum PHW808.</title>
        <authorList>
            <consortium name="The Broad Institute Genome Sequencing Platform"/>
            <person name="Ma L.-J."/>
            <person name="Gale L.R."/>
            <person name="Schwartz D.C."/>
            <person name="Zhou S."/>
            <person name="Corby-Kistler H."/>
            <person name="Young S.K."/>
            <person name="Zeng Q."/>
            <person name="Gargeya S."/>
            <person name="Fitzgerald M."/>
            <person name="Haas B."/>
            <person name="Abouelleil A."/>
            <person name="Alvarado L."/>
            <person name="Arachchi H.M."/>
            <person name="Berlin A."/>
            <person name="Brown A."/>
            <person name="Chapman S.B."/>
            <person name="Chen Z."/>
            <person name="Dunbar C."/>
            <person name="Freedman E."/>
            <person name="Gearin G."/>
            <person name="Goldberg J."/>
            <person name="Griggs A."/>
            <person name="Gujja S."/>
            <person name="Heiman D."/>
            <person name="Howarth C."/>
            <person name="Larson L."/>
            <person name="Lui A."/>
            <person name="MacDonald P.J.P."/>
            <person name="Montmayeur A."/>
            <person name="Murphy C."/>
            <person name="Neiman D."/>
            <person name="Pearson M."/>
            <person name="Priest M."/>
            <person name="Roberts A."/>
            <person name="Saif S."/>
            <person name="Shea T."/>
            <person name="Shenoy N."/>
            <person name="Sisk P."/>
            <person name="Stolte C."/>
            <person name="Sykes S."/>
            <person name="Wortman J."/>
            <person name="Nusbaum C."/>
            <person name="Birren B."/>
        </authorList>
    </citation>
    <scope>NUCLEOTIDE SEQUENCE [LARGE SCALE GENOMIC DNA]</scope>
    <source>
        <strain evidence="2">54008</strain>
    </source>
</reference>